<dbReference type="EMBL" id="RJUF01000011">
    <property type="protein sequence ID" value="MCP9762515.1"/>
    <property type="molecule type" value="Genomic_DNA"/>
</dbReference>
<dbReference type="InterPro" id="IPR021257">
    <property type="entry name" value="DUF2809"/>
</dbReference>
<protein>
    <submittedName>
        <fullName evidence="2">DUF2809 domain-containing protein</fullName>
    </submittedName>
</protein>
<keyword evidence="1" id="KW-1133">Transmembrane helix</keyword>
<comment type="caution">
    <text evidence="2">The sequence shown here is derived from an EMBL/GenBank/DDBJ whole genome shotgun (WGS) entry which is preliminary data.</text>
</comment>
<evidence type="ECO:0000313" key="2">
    <source>
        <dbReference type="EMBL" id="MCP9762515.1"/>
    </source>
</evidence>
<evidence type="ECO:0000313" key="3">
    <source>
        <dbReference type="Proteomes" id="UP001204144"/>
    </source>
</evidence>
<dbReference type="Pfam" id="PF10990">
    <property type="entry name" value="DUF2809"/>
    <property type="match status" value="1"/>
</dbReference>
<dbReference type="Proteomes" id="UP001204144">
    <property type="component" value="Unassembled WGS sequence"/>
</dbReference>
<proteinExistence type="predicted"/>
<feature type="transmembrane region" description="Helical" evidence="1">
    <location>
        <begin position="101"/>
        <end position="124"/>
    </location>
</feature>
<gene>
    <name evidence="2" type="ORF">EGI31_06075</name>
</gene>
<accession>A0AAE3H1F2</accession>
<reference evidence="2 3" key="1">
    <citation type="submission" date="2018-11" db="EMBL/GenBank/DDBJ databases">
        <title>Novel bacteria species description.</title>
        <authorList>
            <person name="Han J.-H."/>
        </authorList>
    </citation>
    <scope>NUCLEOTIDE SEQUENCE [LARGE SCALE GENOMIC DNA]</scope>
    <source>
        <strain evidence="2 3">KCTC23259</strain>
    </source>
</reference>
<feature type="transmembrane region" description="Helical" evidence="1">
    <location>
        <begin position="57"/>
        <end position="74"/>
    </location>
</feature>
<organism evidence="2 3">
    <name type="scientific">Lacihabitans soyangensis</name>
    <dbReference type="NCBI Taxonomy" id="869394"/>
    <lineage>
        <taxon>Bacteria</taxon>
        <taxon>Pseudomonadati</taxon>
        <taxon>Bacteroidota</taxon>
        <taxon>Cytophagia</taxon>
        <taxon>Cytophagales</taxon>
        <taxon>Leadbetterellaceae</taxon>
        <taxon>Lacihabitans</taxon>
    </lineage>
</organism>
<name>A0AAE3H1F2_9BACT</name>
<keyword evidence="1" id="KW-0472">Membrane</keyword>
<evidence type="ECO:0000256" key="1">
    <source>
        <dbReference type="SAM" id="Phobius"/>
    </source>
</evidence>
<keyword evidence="1" id="KW-0812">Transmembrane</keyword>
<sequence>MHFHMKYPIASVVLLAVEICIAVFIHDQFIRPFFGDFLAVIFVYCGLRIFNQNILKTALLSLLIAYFIEILQYFKFIEITGLIKYKVLAILIGNSFSWLDILAYTLGFVFILLIENFEILRILCKLQFETTKKR</sequence>
<dbReference type="AlphaFoldDB" id="A0AAE3H1F2"/>
<feature type="transmembrane region" description="Helical" evidence="1">
    <location>
        <begin position="7"/>
        <end position="26"/>
    </location>
</feature>
<feature type="transmembrane region" description="Helical" evidence="1">
    <location>
        <begin position="32"/>
        <end position="50"/>
    </location>
</feature>
<keyword evidence="3" id="KW-1185">Reference proteome</keyword>